<evidence type="ECO:0000256" key="2">
    <source>
        <dbReference type="ARBA" id="ARBA00022490"/>
    </source>
</evidence>
<evidence type="ECO:0000256" key="6">
    <source>
        <dbReference type="ARBA" id="ARBA00023125"/>
    </source>
</evidence>
<dbReference type="CDD" id="cd17536">
    <property type="entry name" value="REC_YesN-like"/>
    <property type="match status" value="1"/>
</dbReference>
<dbReference type="InterPro" id="IPR001789">
    <property type="entry name" value="Sig_transdc_resp-reg_receiver"/>
</dbReference>
<evidence type="ECO:0000256" key="1">
    <source>
        <dbReference type="ARBA" id="ARBA00004496"/>
    </source>
</evidence>
<evidence type="ECO:0000256" key="8">
    <source>
        <dbReference type="PROSITE-ProRule" id="PRU00169"/>
    </source>
</evidence>
<dbReference type="Gene3D" id="1.10.10.60">
    <property type="entry name" value="Homeodomain-like"/>
    <property type="match status" value="2"/>
</dbReference>
<protein>
    <submittedName>
        <fullName evidence="13">Response regulator</fullName>
    </submittedName>
</protein>
<dbReference type="Gene3D" id="3.40.50.2300">
    <property type="match status" value="1"/>
</dbReference>
<feature type="coiled-coil region" evidence="9">
    <location>
        <begin position="146"/>
        <end position="173"/>
    </location>
</feature>
<evidence type="ECO:0000256" key="3">
    <source>
        <dbReference type="ARBA" id="ARBA00022553"/>
    </source>
</evidence>
<dbReference type="RefSeq" id="WP_193416854.1">
    <property type="nucleotide sequence ID" value="NZ_JADCNN020000002.1"/>
</dbReference>
<keyword evidence="5" id="KW-0805">Transcription regulation</keyword>
<keyword evidence="7" id="KW-0804">Transcription</keyword>
<evidence type="ECO:0000313" key="13">
    <source>
        <dbReference type="EMBL" id="MBM6994784.1"/>
    </source>
</evidence>
<dbReference type="InterPro" id="IPR018060">
    <property type="entry name" value="HTH_AraC"/>
</dbReference>
<dbReference type="SMART" id="SM00342">
    <property type="entry name" value="HTH_ARAC"/>
    <property type="match status" value="1"/>
</dbReference>
<dbReference type="InterPro" id="IPR041522">
    <property type="entry name" value="CdaR_GGDEF"/>
</dbReference>
<reference evidence="13 14" key="1">
    <citation type="submission" date="2021-01" db="EMBL/GenBank/DDBJ databases">
        <title>Paenibacillus sp.nov. isolated from the rhizosphere soil of tomato plant.</title>
        <authorList>
            <person name="Thin K.K."/>
            <person name="Zhang X."/>
            <person name="He S."/>
        </authorList>
    </citation>
    <scope>NUCLEOTIDE SEQUENCE [LARGE SCALE GENOMIC DNA]</scope>
    <source>
        <strain evidence="13 14">DXFW5</strain>
    </source>
</reference>
<dbReference type="InterPro" id="IPR009057">
    <property type="entry name" value="Homeodomain-like_sf"/>
</dbReference>
<dbReference type="SUPFAM" id="SSF46689">
    <property type="entry name" value="Homeodomain-like"/>
    <property type="match status" value="2"/>
</dbReference>
<evidence type="ECO:0000256" key="4">
    <source>
        <dbReference type="ARBA" id="ARBA00023012"/>
    </source>
</evidence>
<dbReference type="InterPro" id="IPR011006">
    <property type="entry name" value="CheY-like_superfamily"/>
</dbReference>
<keyword evidence="9" id="KW-0175">Coiled coil</keyword>
<keyword evidence="14" id="KW-1185">Reference proteome</keyword>
<dbReference type="SMART" id="SM00448">
    <property type="entry name" value="REC"/>
    <property type="match status" value="1"/>
</dbReference>
<proteinExistence type="predicted"/>
<organism evidence="13 14">
    <name type="scientific">Paenibacillus rhizolycopersici</name>
    <dbReference type="NCBI Taxonomy" id="2780073"/>
    <lineage>
        <taxon>Bacteria</taxon>
        <taxon>Bacillati</taxon>
        <taxon>Bacillota</taxon>
        <taxon>Bacilli</taxon>
        <taxon>Bacillales</taxon>
        <taxon>Paenibacillaceae</taxon>
        <taxon>Paenibacillus</taxon>
    </lineage>
</organism>
<dbReference type="InterPro" id="IPR051552">
    <property type="entry name" value="HptR"/>
</dbReference>
<keyword evidence="2" id="KW-0963">Cytoplasm</keyword>
<feature type="domain" description="GGDEF" evidence="12">
    <location>
        <begin position="181"/>
        <end position="304"/>
    </location>
</feature>
<evidence type="ECO:0000259" key="12">
    <source>
        <dbReference type="PROSITE" id="PS50887"/>
    </source>
</evidence>
<gene>
    <name evidence="13" type="ORF">IM700_003790</name>
</gene>
<dbReference type="Pfam" id="PF12833">
    <property type="entry name" value="HTH_18"/>
    <property type="match status" value="1"/>
</dbReference>
<feature type="domain" description="HTH araC/xylS-type" evidence="10">
    <location>
        <begin position="430"/>
        <end position="528"/>
    </location>
</feature>
<dbReference type="Pfam" id="PF17853">
    <property type="entry name" value="GGDEF_2"/>
    <property type="match status" value="1"/>
</dbReference>
<evidence type="ECO:0000256" key="5">
    <source>
        <dbReference type="ARBA" id="ARBA00023015"/>
    </source>
</evidence>
<dbReference type="PROSITE" id="PS50110">
    <property type="entry name" value="RESPONSE_REGULATORY"/>
    <property type="match status" value="1"/>
</dbReference>
<evidence type="ECO:0000259" key="10">
    <source>
        <dbReference type="PROSITE" id="PS01124"/>
    </source>
</evidence>
<accession>A0ABS2H4B7</accession>
<dbReference type="Proteomes" id="UP001516620">
    <property type="component" value="Unassembled WGS sequence"/>
</dbReference>
<dbReference type="InterPro" id="IPR000160">
    <property type="entry name" value="GGDEF_dom"/>
</dbReference>
<dbReference type="PANTHER" id="PTHR42713">
    <property type="entry name" value="HISTIDINE KINASE-RELATED"/>
    <property type="match status" value="1"/>
</dbReference>
<comment type="caution">
    <text evidence="13">The sequence shown here is derived from an EMBL/GenBank/DDBJ whole genome shotgun (WGS) entry which is preliminary data.</text>
</comment>
<dbReference type="Pfam" id="PF00072">
    <property type="entry name" value="Response_reg"/>
    <property type="match status" value="1"/>
</dbReference>
<comment type="subcellular location">
    <subcellularLocation>
        <location evidence="1">Cytoplasm</location>
    </subcellularLocation>
</comment>
<evidence type="ECO:0000259" key="11">
    <source>
        <dbReference type="PROSITE" id="PS50110"/>
    </source>
</evidence>
<evidence type="ECO:0000256" key="9">
    <source>
        <dbReference type="SAM" id="Coils"/>
    </source>
</evidence>
<sequence length="532" mass="61679">MIRVLIVDDEILVRIGLKTIIPWEENGFELIGEAANGEEALRLLQGTPCDIVLTDIRMPGCDGLQLMEEIRRLSPQTRCLILSNHNDFEYVQKALRLGAADYILKLTMEPSELLQKLNSMKETIHQEAEKSLEASRLQVKVSRYGKEAKEKRLRELLVKRQGTRAEVEEMMQEFGLRAYAPPIFVINLRLDRYPEVLEQNNFRSEHLLHYTVANVLGEVFKKYSDGELLDMGGGLFTILTDRYQEAMIRDMQDAVATFLKLSVSVGVSGPFEDILDLHHAYDQAEKALAFRFYAGPEALVYFDRISYAEPDEIPAPWLQEQWEKLLDIRDEAALLAYLDGGYRTVLAGPKLLPDVERENWVHWIHLMDGFARRLGGDLYSAPLHDEMYPYHAVRSLETLEDIYLWCRGWLPVFLEYVKSLSHQQVRPEIQVVLEMIGKQFNQPLKVSELAKAVGFTENYLSILFKKETGQTIMDHLTRIRMDRARELLKDQTYKIYEISEMVGYGDSNYFSKQFKRMEGVYPLEFRRLYLGK</sequence>
<evidence type="ECO:0000256" key="7">
    <source>
        <dbReference type="ARBA" id="ARBA00023163"/>
    </source>
</evidence>
<keyword evidence="6" id="KW-0238">DNA-binding</keyword>
<dbReference type="SUPFAM" id="SSF52172">
    <property type="entry name" value="CheY-like"/>
    <property type="match status" value="1"/>
</dbReference>
<dbReference type="PROSITE" id="PS50887">
    <property type="entry name" value="GGDEF"/>
    <property type="match status" value="1"/>
</dbReference>
<feature type="domain" description="Response regulatory" evidence="11">
    <location>
        <begin position="3"/>
        <end position="120"/>
    </location>
</feature>
<keyword evidence="4" id="KW-0902">Two-component regulatory system</keyword>
<feature type="modified residue" description="4-aspartylphosphate" evidence="8">
    <location>
        <position position="55"/>
    </location>
</feature>
<dbReference type="PROSITE" id="PS01124">
    <property type="entry name" value="HTH_ARAC_FAMILY_2"/>
    <property type="match status" value="1"/>
</dbReference>
<name>A0ABS2H4B7_9BACL</name>
<keyword evidence="3 8" id="KW-0597">Phosphoprotein</keyword>
<dbReference type="EMBL" id="JADCNN020000002">
    <property type="protein sequence ID" value="MBM6994784.1"/>
    <property type="molecule type" value="Genomic_DNA"/>
</dbReference>
<dbReference type="PANTHER" id="PTHR42713:SF3">
    <property type="entry name" value="TRANSCRIPTIONAL REGULATORY PROTEIN HPTR"/>
    <property type="match status" value="1"/>
</dbReference>
<evidence type="ECO:0000313" key="14">
    <source>
        <dbReference type="Proteomes" id="UP001516620"/>
    </source>
</evidence>